<organism evidence="2 3">
    <name type="scientific">Hibiscus sabdariffa</name>
    <name type="common">roselle</name>
    <dbReference type="NCBI Taxonomy" id="183260"/>
    <lineage>
        <taxon>Eukaryota</taxon>
        <taxon>Viridiplantae</taxon>
        <taxon>Streptophyta</taxon>
        <taxon>Embryophyta</taxon>
        <taxon>Tracheophyta</taxon>
        <taxon>Spermatophyta</taxon>
        <taxon>Magnoliopsida</taxon>
        <taxon>eudicotyledons</taxon>
        <taxon>Gunneridae</taxon>
        <taxon>Pentapetalae</taxon>
        <taxon>rosids</taxon>
        <taxon>malvids</taxon>
        <taxon>Malvales</taxon>
        <taxon>Malvaceae</taxon>
        <taxon>Malvoideae</taxon>
        <taxon>Hibiscus</taxon>
    </lineage>
</organism>
<evidence type="ECO:0000313" key="3">
    <source>
        <dbReference type="Proteomes" id="UP001472677"/>
    </source>
</evidence>
<proteinExistence type="predicted"/>
<keyword evidence="3" id="KW-1185">Reference proteome</keyword>
<evidence type="ECO:0000313" key="2">
    <source>
        <dbReference type="EMBL" id="KAK8562139.1"/>
    </source>
</evidence>
<gene>
    <name evidence="2" type="ORF">V6N12_049188</name>
</gene>
<name>A0ABR2EJH9_9ROSI</name>
<feature type="region of interest" description="Disordered" evidence="1">
    <location>
        <begin position="1"/>
        <end position="28"/>
    </location>
</feature>
<feature type="compositionally biased region" description="Pro residues" evidence="1">
    <location>
        <begin position="1"/>
        <end position="15"/>
    </location>
</feature>
<protein>
    <submittedName>
        <fullName evidence="2">Uncharacterized protein</fullName>
    </submittedName>
</protein>
<accession>A0ABR2EJH9</accession>
<feature type="region of interest" description="Disordered" evidence="1">
    <location>
        <begin position="151"/>
        <end position="198"/>
    </location>
</feature>
<reference evidence="2 3" key="1">
    <citation type="journal article" date="2024" name="G3 (Bethesda)">
        <title>Genome assembly of Hibiscus sabdariffa L. provides insights into metabolisms of medicinal natural products.</title>
        <authorList>
            <person name="Kim T."/>
        </authorList>
    </citation>
    <scope>NUCLEOTIDE SEQUENCE [LARGE SCALE GENOMIC DNA]</scope>
    <source>
        <strain evidence="2">TK-2024</strain>
        <tissue evidence="2">Old leaves</tissue>
    </source>
</reference>
<comment type="caution">
    <text evidence="2">The sequence shown here is derived from an EMBL/GenBank/DDBJ whole genome shotgun (WGS) entry which is preliminary data.</text>
</comment>
<dbReference type="Proteomes" id="UP001472677">
    <property type="component" value="Unassembled WGS sequence"/>
</dbReference>
<feature type="compositionally biased region" description="Low complexity" evidence="1">
    <location>
        <begin position="16"/>
        <end position="25"/>
    </location>
</feature>
<feature type="compositionally biased region" description="Low complexity" evidence="1">
    <location>
        <begin position="164"/>
        <end position="174"/>
    </location>
</feature>
<sequence length="315" mass="33158">MANPNDFPPLLPGNIPPSNSTSIPPKGGLCPDVVTQHILERPAAPLGEDLRASKKVRGFQTETADGVVAMEEVMSGALEKVATGIGLNVKAVTPEQASLKVSGPFDDAVFGPWMIADTRRWRSRKDVRSAVGAVSTHNDVQGSRFTVLEKGVADQGAQEEVPQSKGIGSSSSSGTVKKDNLGLPNSLGGLNGNTRSDQMRSKAADGLIIRDVTSEVGQVPLVSHVAVNNVTGTHSALVIHDGRQLKHSGGGALRVSVGKDPGVRVDEGQMPSSNLPIIIPDDRPFEPGDNRSNLITGCLEDDMEVIEEDVETLSQ</sequence>
<dbReference type="EMBL" id="JBBPBM010000013">
    <property type="protein sequence ID" value="KAK8562139.1"/>
    <property type="molecule type" value="Genomic_DNA"/>
</dbReference>
<evidence type="ECO:0000256" key="1">
    <source>
        <dbReference type="SAM" id="MobiDB-lite"/>
    </source>
</evidence>